<feature type="domain" description="PPM-type phosphatase" evidence="3">
    <location>
        <begin position="187"/>
        <end position="398"/>
    </location>
</feature>
<dbReference type="HOGENOM" id="CLU_043255_0_0_11"/>
<dbReference type="InterPro" id="IPR052016">
    <property type="entry name" value="Bact_Sigma-Reg"/>
</dbReference>
<dbReference type="Gene3D" id="3.60.40.10">
    <property type="entry name" value="PPM-type phosphatase domain"/>
    <property type="match status" value="1"/>
</dbReference>
<dbReference type="AlphaFoldDB" id="F2R5Z3"/>
<dbReference type="STRING" id="953739.SVEN_0367"/>
<proteinExistence type="predicted"/>
<dbReference type="Gene3D" id="3.30.450.40">
    <property type="match status" value="1"/>
</dbReference>
<name>F2R5Z3_STRVP</name>
<evidence type="ECO:0000256" key="2">
    <source>
        <dbReference type="SAM" id="MobiDB-lite"/>
    </source>
</evidence>
<dbReference type="PANTHER" id="PTHR43156">
    <property type="entry name" value="STAGE II SPORULATION PROTEIN E-RELATED"/>
    <property type="match status" value="1"/>
</dbReference>
<dbReference type="InterPro" id="IPR036457">
    <property type="entry name" value="PPM-type-like_dom_sf"/>
</dbReference>
<sequence length="427" mass="45474">MRRTGHLHISPEGGTDPVDRHVTVEGALRGAAPHLLLDSLRTSLTQLYAASCADLLLVDYGFTSLRPVPPAQAPARAPHVPVDEGPAGRVFRTQQPYLSRDVGPTATVYLPVTVRGDRFGVLVVDVPADRGTPQTTASLARVAETLGHALRVADRHTDLYRSTRRTHALSVAGEMQWDTLPGRACAGPAFDLHAHWEPAYTSGGHLLDWSVTEDELLLIVADGVGPGTPAALVSTFALTAIRNARRAGLDLVGQASLTDQALYGQYRGKSPLAALLLRIDLTSGETEVVDAGSPTLWRIRGDVTERVELDRQLPLGMFEDTVYAPQRLRLLAGDRLVFVACGTAEPRTLGAYEAPDGPVARALARTRHLSGADAPGAVVRELLDTSRGAPEAVLVLCLDWRGHGAAAPDGRRGGEPAPTLPDASPRV</sequence>
<dbReference type="PATRIC" id="fig|953739.5.peg.5934"/>
<dbReference type="InterPro" id="IPR001932">
    <property type="entry name" value="PPM-type_phosphatase-like_dom"/>
</dbReference>
<organism evidence="4 5">
    <name type="scientific">Streptomyces venezuelae (strain ATCC 10712 / CBS 650.69 / DSM 40230 / JCM 4526 / NBRC 13096 / PD 04745)</name>
    <dbReference type="NCBI Taxonomy" id="953739"/>
    <lineage>
        <taxon>Bacteria</taxon>
        <taxon>Bacillati</taxon>
        <taxon>Actinomycetota</taxon>
        <taxon>Actinomycetes</taxon>
        <taxon>Kitasatosporales</taxon>
        <taxon>Streptomycetaceae</taxon>
        <taxon>Streptomyces</taxon>
    </lineage>
</organism>
<evidence type="ECO:0000313" key="5">
    <source>
        <dbReference type="Proteomes" id="UP000006854"/>
    </source>
</evidence>
<reference evidence="4 5" key="1">
    <citation type="journal article" date="2011" name="BMC Genomics">
        <title>Genome-wide analysis of the role of GlnR in Streptomyces venezuelae provides new insights into global nitrogen regulation in actinomycetes.</title>
        <authorList>
            <person name="Pullan S.T."/>
            <person name="Bibb M.J."/>
            <person name="Merrick M."/>
        </authorList>
    </citation>
    <scope>NUCLEOTIDE SEQUENCE [LARGE SCALE GENOMIC DNA]</scope>
    <source>
        <strain evidence="4">ATCC 10712</strain>
    </source>
</reference>
<keyword evidence="1" id="KW-0378">Hydrolase</keyword>
<dbReference type="GO" id="GO:0016791">
    <property type="term" value="F:phosphatase activity"/>
    <property type="evidence" value="ECO:0007669"/>
    <property type="project" value="TreeGrafter"/>
</dbReference>
<feature type="region of interest" description="Disordered" evidence="2">
    <location>
        <begin position="406"/>
        <end position="427"/>
    </location>
</feature>
<dbReference type="Pfam" id="PF07228">
    <property type="entry name" value="SpoIIE"/>
    <property type="match status" value="1"/>
</dbReference>
<dbReference type="PANTHER" id="PTHR43156:SF2">
    <property type="entry name" value="STAGE II SPORULATION PROTEIN E"/>
    <property type="match status" value="1"/>
</dbReference>
<dbReference type="InterPro" id="IPR029016">
    <property type="entry name" value="GAF-like_dom_sf"/>
</dbReference>
<dbReference type="KEGG" id="sve:SVEN_0367"/>
<dbReference type="EMBL" id="FR845719">
    <property type="protein sequence ID" value="CCA53654.1"/>
    <property type="molecule type" value="Genomic_DNA"/>
</dbReference>
<accession>F2R5Z3</accession>
<protein>
    <recommendedName>
        <fullName evidence="3">PPM-type phosphatase domain-containing protein</fullName>
    </recommendedName>
</protein>
<keyword evidence="5" id="KW-1185">Reference proteome</keyword>
<dbReference type="SMART" id="SM00331">
    <property type="entry name" value="PP2C_SIG"/>
    <property type="match status" value="1"/>
</dbReference>
<evidence type="ECO:0000313" key="4">
    <source>
        <dbReference type="EMBL" id="CCA53654.1"/>
    </source>
</evidence>
<dbReference type="SUPFAM" id="SSF55781">
    <property type="entry name" value="GAF domain-like"/>
    <property type="match status" value="1"/>
</dbReference>
<dbReference type="Proteomes" id="UP000006854">
    <property type="component" value="Chromosome"/>
</dbReference>
<dbReference type="eggNOG" id="COG2208">
    <property type="taxonomic scope" value="Bacteria"/>
</dbReference>
<evidence type="ECO:0000256" key="1">
    <source>
        <dbReference type="ARBA" id="ARBA00022801"/>
    </source>
</evidence>
<evidence type="ECO:0000259" key="3">
    <source>
        <dbReference type="SMART" id="SM00331"/>
    </source>
</evidence>
<gene>
    <name evidence="4" type="ordered locus">SVEN_0367</name>
</gene>